<dbReference type="Proteomes" id="UP000092321">
    <property type="component" value="Unassembled WGS sequence"/>
</dbReference>
<organism evidence="7 8">
    <name type="scientific">Hanseniaspora valbyensis NRRL Y-1626</name>
    <dbReference type="NCBI Taxonomy" id="766949"/>
    <lineage>
        <taxon>Eukaryota</taxon>
        <taxon>Fungi</taxon>
        <taxon>Dikarya</taxon>
        <taxon>Ascomycota</taxon>
        <taxon>Saccharomycotina</taxon>
        <taxon>Saccharomycetes</taxon>
        <taxon>Saccharomycodales</taxon>
        <taxon>Saccharomycodaceae</taxon>
        <taxon>Hanseniaspora</taxon>
    </lineage>
</organism>
<evidence type="ECO:0000256" key="4">
    <source>
        <dbReference type="RuleBase" id="RU004560"/>
    </source>
</evidence>
<comment type="subcellular location">
    <subcellularLocation>
        <location evidence="1">Bud neck</location>
    </subcellularLocation>
</comment>
<dbReference type="SUPFAM" id="SSF52540">
    <property type="entry name" value="P-loop containing nucleoside triphosphate hydrolases"/>
    <property type="match status" value="1"/>
</dbReference>
<feature type="domain" description="Septin-type G" evidence="6">
    <location>
        <begin position="50"/>
        <end position="329"/>
    </location>
</feature>
<dbReference type="PROSITE" id="PS51719">
    <property type="entry name" value="G_SEPTIN"/>
    <property type="match status" value="1"/>
</dbReference>
<dbReference type="GO" id="GO:0005935">
    <property type="term" value="C:cellular bud neck"/>
    <property type="evidence" value="ECO:0007669"/>
    <property type="project" value="UniProtKB-SubCell"/>
</dbReference>
<evidence type="ECO:0000313" key="7">
    <source>
        <dbReference type="EMBL" id="OBA29092.1"/>
    </source>
</evidence>
<proteinExistence type="inferred from homology"/>
<keyword evidence="2 4" id="KW-0547">Nucleotide-binding</keyword>
<evidence type="ECO:0000313" key="8">
    <source>
        <dbReference type="Proteomes" id="UP000092321"/>
    </source>
</evidence>
<dbReference type="InterPro" id="IPR016491">
    <property type="entry name" value="Septin"/>
</dbReference>
<comment type="similarity">
    <text evidence="4">Belongs to the TRAFAC class TrmE-Era-EngA-EngB-Septin-like GTPase superfamily. Septin GTPase family.</text>
</comment>
<dbReference type="InterPro" id="IPR030379">
    <property type="entry name" value="G_SEPTIN_dom"/>
</dbReference>
<sequence length="337" mass="38556">MSSSIEQTSVAPSYEPESNNSTPAKEYIKPNSYVGFETITSQIENKLIRKGFQFNIMCVGYSGLGKSTFINTLFSSSLKNVAEDLETSEAGYVIPKTTEIKTKAFDLKEGKVKLNINLIDTPGFGDQINNSKQWEPIVKHIKEQYSLYLRKELTANRERKIKDTRVHCILYFLPPNLTQGLTELDIITLKKLSEISNVVPIIAKADTLTTSELQIYRKRIQKEFELLNLNLYPHDDLLNSEDELDEETKEAENELIKLIPFAIIGSNGVLNNNKIRKNDKTNDVINVEDPNVCEFVYLREFLIRSKLQDLIETTSYVHYENFRAKQLIALKETSSKK</sequence>
<evidence type="ECO:0000256" key="1">
    <source>
        <dbReference type="ARBA" id="ARBA00004266"/>
    </source>
</evidence>
<dbReference type="PANTHER" id="PTHR18884">
    <property type="entry name" value="SEPTIN"/>
    <property type="match status" value="1"/>
</dbReference>
<gene>
    <name evidence="7" type="ORF">HANVADRAFT_46733</name>
</gene>
<dbReference type="PIRSF" id="PIRSF006698">
    <property type="entry name" value="Septin"/>
    <property type="match status" value="1"/>
</dbReference>
<dbReference type="OrthoDB" id="416553at2759"/>
<feature type="region of interest" description="Disordered" evidence="5">
    <location>
        <begin position="1"/>
        <end position="25"/>
    </location>
</feature>
<dbReference type="InterPro" id="IPR027417">
    <property type="entry name" value="P-loop_NTPase"/>
</dbReference>
<reference evidence="8" key="1">
    <citation type="journal article" date="2016" name="Proc. Natl. Acad. Sci. U.S.A.">
        <title>Comparative genomics of biotechnologically important yeasts.</title>
        <authorList>
            <person name="Riley R."/>
            <person name="Haridas S."/>
            <person name="Wolfe K.H."/>
            <person name="Lopes M.R."/>
            <person name="Hittinger C.T."/>
            <person name="Goeker M."/>
            <person name="Salamov A.A."/>
            <person name="Wisecaver J.H."/>
            <person name="Long T.M."/>
            <person name="Calvey C.H."/>
            <person name="Aerts A.L."/>
            <person name="Barry K.W."/>
            <person name="Choi C."/>
            <person name="Clum A."/>
            <person name="Coughlan A.Y."/>
            <person name="Deshpande S."/>
            <person name="Douglass A.P."/>
            <person name="Hanson S.J."/>
            <person name="Klenk H.-P."/>
            <person name="LaButti K.M."/>
            <person name="Lapidus A."/>
            <person name="Lindquist E.A."/>
            <person name="Lipzen A.M."/>
            <person name="Meier-Kolthoff J.P."/>
            <person name="Ohm R.A."/>
            <person name="Otillar R.P."/>
            <person name="Pangilinan J.L."/>
            <person name="Peng Y."/>
            <person name="Rokas A."/>
            <person name="Rosa C.A."/>
            <person name="Scheuner C."/>
            <person name="Sibirny A.A."/>
            <person name="Slot J.C."/>
            <person name="Stielow J.B."/>
            <person name="Sun H."/>
            <person name="Kurtzman C.P."/>
            <person name="Blackwell M."/>
            <person name="Grigoriev I.V."/>
            <person name="Jeffries T.W."/>
        </authorList>
    </citation>
    <scope>NUCLEOTIDE SEQUENCE [LARGE SCALE GENOMIC DNA]</scope>
    <source>
        <strain evidence="8">NRRL Y-1626</strain>
    </source>
</reference>
<dbReference type="Gene3D" id="3.40.50.300">
    <property type="entry name" value="P-loop containing nucleotide triphosphate hydrolases"/>
    <property type="match status" value="1"/>
</dbReference>
<dbReference type="GO" id="GO:0005525">
    <property type="term" value="F:GTP binding"/>
    <property type="evidence" value="ECO:0007669"/>
    <property type="project" value="UniProtKB-KW"/>
</dbReference>
<keyword evidence="8" id="KW-1185">Reference proteome</keyword>
<protein>
    <recommendedName>
        <fullName evidence="6">Septin-type G domain-containing protein</fullName>
    </recommendedName>
</protein>
<feature type="compositionally biased region" description="Polar residues" evidence="5">
    <location>
        <begin position="1"/>
        <end position="23"/>
    </location>
</feature>
<dbReference type="Pfam" id="PF00735">
    <property type="entry name" value="Septin"/>
    <property type="match status" value="1"/>
</dbReference>
<dbReference type="CDD" id="cd01850">
    <property type="entry name" value="CDC_Septin"/>
    <property type="match status" value="1"/>
</dbReference>
<keyword evidence="3 4" id="KW-0342">GTP-binding</keyword>
<name>A0A1B7TK15_9ASCO</name>
<evidence type="ECO:0000256" key="5">
    <source>
        <dbReference type="SAM" id="MobiDB-lite"/>
    </source>
</evidence>
<dbReference type="EMBL" id="LXPE01000001">
    <property type="protein sequence ID" value="OBA29092.1"/>
    <property type="molecule type" value="Genomic_DNA"/>
</dbReference>
<evidence type="ECO:0000256" key="3">
    <source>
        <dbReference type="ARBA" id="ARBA00023134"/>
    </source>
</evidence>
<dbReference type="AlphaFoldDB" id="A0A1B7TK15"/>
<accession>A0A1B7TK15</accession>
<evidence type="ECO:0000256" key="2">
    <source>
        <dbReference type="ARBA" id="ARBA00022741"/>
    </source>
</evidence>
<evidence type="ECO:0000259" key="6">
    <source>
        <dbReference type="PROSITE" id="PS51719"/>
    </source>
</evidence>
<dbReference type="GO" id="GO:0031105">
    <property type="term" value="C:septin complex"/>
    <property type="evidence" value="ECO:0007669"/>
    <property type="project" value="UniProtKB-ARBA"/>
</dbReference>
<comment type="caution">
    <text evidence="7">The sequence shown here is derived from an EMBL/GenBank/DDBJ whole genome shotgun (WGS) entry which is preliminary data.</text>
</comment>